<dbReference type="EMBL" id="KV875854">
    <property type="protein sequence ID" value="RZR73214.1"/>
    <property type="molecule type" value="Genomic_DNA"/>
</dbReference>
<evidence type="ECO:0000313" key="1">
    <source>
        <dbReference type="EMBL" id="RZR73214.1"/>
    </source>
</evidence>
<protein>
    <submittedName>
        <fullName evidence="1">Uncharacterized protein</fullName>
    </submittedName>
</protein>
<accession>A0A445MG22</accession>
<sequence length="102" mass="10646">MTSAPNVTGPVIVSGSISIVFLGDGCINPPLPLRSSPAEDFGQSMDVAVDHLLLGGPLASRLIHDDEAVLVIAPGEQRRHLRRRAVTETGTAPRAGAQLKGE</sequence>
<name>A0A445MG22_ENSVE</name>
<dbReference type="AlphaFoldDB" id="A0A445MG22"/>
<reference evidence="1" key="1">
    <citation type="journal article" date="2018" name="Data Brief">
        <title>Genome sequence data from 17 accessions of Ensete ventricosum, a staple food crop for millions in Ethiopia.</title>
        <authorList>
            <person name="Yemataw Z."/>
            <person name="Muzemil S."/>
            <person name="Ambachew D."/>
            <person name="Tripathi L."/>
            <person name="Tesfaye K."/>
            <person name="Chala A."/>
            <person name="Farbos A."/>
            <person name="O'Neill P."/>
            <person name="Moore K."/>
            <person name="Grant M."/>
            <person name="Studholme D.J."/>
        </authorList>
    </citation>
    <scope>NUCLEOTIDE SEQUENCE [LARGE SCALE GENOMIC DNA]</scope>
    <source>
        <tissue evidence="1">Leaf</tissue>
    </source>
</reference>
<organism evidence="1">
    <name type="scientific">Ensete ventricosum</name>
    <name type="common">Abyssinian banana</name>
    <name type="synonym">Musa ensete</name>
    <dbReference type="NCBI Taxonomy" id="4639"/>
    <lineage>
        <taxon>Eukaryota</taxon>
        <taxon>Viridiplantae</taxon>
        <taxon>Streptophyta</taxon>
        <taxon>Embryophyta</taxon>
        <taxon>Tracheophyta</taxon>
        <taxon>Spermatophyta</taxon>
        <taxon>Magnoliopsida</taxon>
        <taxon>Liliopsida</taxon>
        <taxon>Zingiberales</taxon>
        <taxon>Musaceae</taxon>
        <taxon>Ensete</taxon>
    </lineage>
</organism>
<gene>
    <name evidence="1" type="ORF">BHM03_00021507</name>
</gene>
<dbReference type="Proteomes" id="UP000290560">
    <property type="component" value="Unassembled WGS sequence"/>
</dbReference>
<proteinExistence type="predicted"/>